<evidence type="ECO:0000259" key="1">
    <source>
        <dbReference type="Pfam" id="PF13966"/>
    </source>
</evidence>
<feature type="domain" description="Reverse transcriptase zinc-binding" evidence="1">
    <location>
        <begin position="79"/>
        <end position="150"/>
    </location>
</feature>
<evidence type="ECO:0000313" key="2">
    <source>
        <dbReference type="EMBL" id="KAL0006735.1"/>
    </source>
</evidence>
<name>A0AAW2D817_9ROSI</name>
<keyword evidence="3" id="KW-1185">Reference proteome</keyword>
<dbReference type="Pfam" id="PF13966">
    <property type="entry name" value="zf-RVT"/>
    <property type="match status" value="1"/>
</dbReference>
<dbReference type="InterPro" id="IPR026960">
    <property type="entry name" value="RVT-Znf"/>
</dbReference>
<accession>A0AAW2D817</accession>
<reference evidence="2 3" key="1">
    <citation type="submission" date="2024-01" db="EMBL/GenBank/DDBJ databases">
        <title>A telomere-to-telomere, gap-free genome of sweet tea (Lithocarpus litseifolius).</title>
        <authorList>
            <person name="Zhou J."/>
        </authorList>
    </citation>
    <scope>NUCLEOTIDE SEQUENCE [LARGE SCALE GENOMIC DNA]</scope>
    <source>
        <strain evidence="2">Zhou-2022a</strain>
        <tissue evidence="2">Leaf</tissue>
    </source>
</reference>
<comment type="caution">
    <text evidence="2">The sequence shown here is derived from an EMBL/GenBank/DDBJ whole genome shotgun (WGS) entry which is preliminary data.</text>
</comment>
<gene>
    <name evidence="2" type="ORF">SO802_008237</name>
</gene>
<dbReference type="EMBL" id="JAZDWU010000003">
    <property type="protein sequence ID" value="KAL0006735.1"/>
    <property type="molecule type" value="Genomic_DNA"/>
</dbReference>
<evidence type="ECO:0000313" key="3">
    <source>
        <dbReference type="Proteomes" id="UP001459277"/>
    </source>
</evidence>
<dbReference type="Proteomes" id="UP001459277">
    <property type="component" value="Unassembled WGS sequence"/>
</dbReference>
<proteinExistence type="predicted"/>
<organism evidence="2 3">
    <name type="scientific">Lithocarpus litseifolius</name>
    <dbReference type="NCBI Taxonomy" id="425828"/>
    <lineage>
        <taxon>Eukaryota</taxon>
        <taxon>Viridiplantae</taxon>
        <taxon>Streptophyta</taxon>
        <taxon>Embryophyta</taxon>
        <taxon>Tracheophyta</taxon>
        <taxon>Spermatophyta</taxon>
        <taxon>Magnoliopsida</taxon>
        <taxon>eudicotyledons</taxon>
        <taxon>Gunneridae</taxon>
        <taxon>Pentapetalae</taxon>
        <taxon>rosids</taxon>
        <taxon>fabids</taxon>
        <taxon>Fagales</taxon>
        <taxon>Fagaceae</taxon>
        <taxon>Lithocarpus</taxon>
    </lineage>
</organism>
<protein>
    <recommendedName>
        <fullName evidence="1">Reverse transcriptase zinc-binding domain-containing protein</fullName>
    </recommendedName>
</protein>
<dbReference type="AlphaFoldDB" id="A0AAW2D817"/>
<sequence length="211" mass="24295">MAAKEIIVKGARWSIGNGLKVRSNFLPQEAEMVLRIPISVHLPEDSMIWAWSTHGKFIVKSAYAVAQKWLKERNARSDIGGSSDSSRLGSIWKLIWHLNCLNKIKHFMWRACRNILPTKNRLMTRGVGSEDCCALCGHILWDCQYAKGVWNGTKIKLPWMQEPLHEFIDIVWEIMESYPNVDWILFAVTAWSLWSNRNSAIHEGKSKGKKF</sequence>